<feature type="domain" description="Peptidase C45 hydrolase" evidence="2">
    <location>
        <begin position="205"/>
        <end position="434"/>
    </location>
</feature>
<dbReference type="InterPro" id="IPR029055">
    <property type="entry name" value="Ntn_hydrolases_N"/>
</dbReference>
<sequence length="572" mass="64925">MYIGITTPVYFINFAALMKKKLKIGLGILLLLVVLVVATYYLKVRIEPPLQVQVVSTNVIQKAAQFYESENGSWLRKNDKSVWEMSINGTPYERGMAFGALAEQLQMEKEAAFVGEIKNRIPSDAYLGFLKLIVGWFNRDLDDYVPQEYLHEIYGASHYMPDSFDFVAPKFHRALSYHAAHDIGHALQNMNLVGCTSFAATGQKTENGKLLIGRNFDFYFGGDFAKDVVLAVVRPTEGHQFISVTWACFSGVVSGMNEKGLTVTLNSAKSDIPGKGKMPVSLIARQILQYASNIEEAYEIAQSYESFVSETFLIGSKTDGRVALIEKTPEKTALYSEDDEDLIVTNHFQSHELKNTALNLEYMGEEVSTYRYQRVAELMDSLAPLTPGKVAYILRDKQGQSGKNIGLANEKAINQLLAHHSVIFSPEEMKMWVSSPPYQLGNYLAYDLISIFQNKEDEFTYTDSVSIAPDPFLYTHTYENYERFVTIKEKIQRFLYRGDGEKITAQEELEMVKSNSNSFLTYYYLGDYFKALEDWEKAKYYYETGLTKEIAKVSEKEHMENGLAECRGNLQQ</sequence>
<dbReference type="InterPro" id="IPR005079">
    <property type="entry name" value="Peptidase_C45_hydrolase"/>
</dbReference>
<dbReference type="AlphaFoldDB" id="L8JQR5"/>
<dbReference type="EMBL" id="AMZN01000043">
    <property type="protein sequence ID" value="ELR71291.1"/>
    <property type="molecule type" value="Genomic_DNA"/>
</dbReference>
<feature type="transmembrane region" description="Helical" evidence="1">
    <location>
        <begin position="24"/>
        <end position="42"/>
    </location>
</feature>
<dbReference type="Pfam" id="PF03417">
    <property type="entry name" value="AAT"/>
    <property type="match status" value="1"/>
</dbReference>
<keyword evidence="1" id="KW-0472">Membrane</keyword>
<keyword evidence="1" id="KW-0812">Transmembrane</keyword>
<dbReference type="Gene3D" id="3.60.60.10">
    <property type="entry name" value="Penicillin V Acylase, Chain A"/>
    <property type="match status" value="1"/>
</dbReference>
<gene>
    <name evidence="3" type="ORF">C900_02906</name>
</gene>
<accession>L8JQR5</accession>
<organism evidence="3 4">
    <name type="scientific">Fulvivirga imtechensis AK7</name>
    <dbReference type="NCBI Taxonomy" id="1237149"/>
    <lineage>
        <taxon>Bacteria</taxon>
        <taxon>Pseudomonadati</taxon>
        <taxon>Bacteroidota</taxon>
        <taxon>Cytophagia</taxon>
        <taxon>Cytophagales</taxon>
        <taxon>Fulvivirgaceae</taxon>
        <taxon>Fulvivirga</taxon>
    </lineage>
</organism>
<dbReference type="eggNOG" id="COG3049">
    <property type="taxonomic scope" value="Bacteria"/>
</dbReference>
<reference evidence="3 4" key="1">
    <citation type="submission" date="2012-12" db="EMBL/GenBank/DDBJ databases">
        <title>Genome assembly of Fulvivirga imtechensis AK7.</title>
        <authorList>
            <person name="Nupur N."/>
            <person name="Khatri I."/>
            <person name="Kumar R."/>
            <person name="Subramanian S."/>
            <person name="Pinnaka A."/>
        </authorList>
    </citation>
    <scope>NUCLEOTIDE SEQUENCE [LARGE SCALE GENOMIC DNA]</scope>
    <source>
        <strain evidence="3 4">AK7</strain>
    </source>
</reference>
<protein>
    <recommendedName>
        <fullName evidence="2">Peptidase C45 hydrolase domain-containing protein</fullName>
    </recommendedName>
</protein>
<dbReference type="PANTHER" id="PTHR35190:SF1">
    <property type="entry name" value="PEPTIDASE C45 HYDROLASE DOMAIN-CONTAINING PROTEIN"/>
    <property type="match status" value="1"/>
</dbReference>
<evidence type="ECO:0000313" key="4">
    <source>
        <dbReference type="Proteomes" id="UP000011135"/>
    </source>
</evidence>
<name>L8JQR5_9BACT</name>
<dbReference type="PANTHER" id="PTHR35190">
    <property type="entry name" value="PROTEIN DCD1B"/>
    <property type="match status" value="1"/>
</dbReference>
<dbReference type="InterPro" id="IPR047794">
    <property type="entry name" value="C45_proenzyme-like"/>
</dbReference>
<keyword evidence="4" id="KW-1185">Reference proteome</keyword>
<evidence type="ECO:0000313" key="3">
    <source>
        <dbReference type="EMBL" id="ELR71291.1"/>
    </source>
</evidence>
<dbReference type="STRING" id="1237149.C900_02906"/>
<dbReference type="SUPFAM" id="SSF56235">
    <property type="entry name" value="N-terminal nucleophile aminohydrolases (Ntn hydrolases)"/>
    <property type="match status" value="1"/>
</dbReference>
<dbReference type="Proteomes" id="UP000011135">
    <property type="component" value="Unassembled WGS sequence"/>
</dbReference>
<comment type="caution">
    <text evidence="3">The sequence shown here is derived from an EMBL/GenBank/DDBJ whole genome shotgun (WGS) entry which is preliminary data.</text>
</comment>
<proteinExistence type="predicted"/>
<evidence type="ECO:0000256" key="1">
    <source>
        <dbReference type="SAM" id="Phobius"/>
    </source>
</evidence>
<dbReference type="NCBIfam" id="NF040521">
    <property type="entry name" value="C45_proenzyme"/>
    <property type="match status" value="1"/>
</dbReference>
<evidence type="ECO:0000259" key="2">
    <source>
        <dbReference type="Pfam" id="PF03417"/>
    </source>
</evidence>
<dbReference type="InterPro" id="IPR047803">
    <property type="entry name" value="DCD1A/B-like"/>
</dbReference>
<dbReference type="PATRIC" id="fig|1237149.3.peg.2662"/>
<keyword evidence="1" id="KW-1133">Transmembrane helix</keyword>